<dbReference type="Pfam" id="PF13374">
    <property type="entry name" value="TPR_10"/>
    <property type="match status" value="2"/>
</dbReference>
<dbReference type="InterPro" id="IPR011990">
    <property type="entry name" value="TPR-like_helical_dom_sf"/>
</dbReference>
<dbReference type="KEGG" id="pcot:PCOAH_00041660"/>
<reference evidence="4" key="1">
    <citation type="submission" date="2016-06" db="EMBL/GenBank/DDBJ databases">
        <title>First high quality genome sequence of Plasmodium coatneyi using continuous long reads from single molecule, real-time sequencing.</title>
        <authorList>
            <person name="Chien J.-T."/>
            <person name="Pakala S.B."/>
            <person name="Geraldo J.A."/>
            <person name="Lapp S.A."/>
            <person name="Barnwell J.W."/>
            <person name="Kissinger J.C."/>
            <person name="Galinski M.R."/>
            <person name="Humphrey J.C."/>
        </authorList>
    </citation>
    <scope>NUCLEOTIDE SEQUENCE [LARGE SCALE GENOMIC DNA]</scope>
    <source>
        <strain evidence="4">Hackeri</strain>
    </source>
</reference>
<dbReference type="InterPro" id="IPR019734">
    <property type="entry name" value="TPR_rpt"/>
</dbReference>
<dbReference type="Proteomes" id="UP000092716">
    <property type="component" value="Chromosome 12"/>
</dbReference>
<dbReference type="Pfam" id="PF13424">
    <property type="entry name" value="TPR_12"/>
    <property type="match status" value="1"/>
</dbReference>
<dbReference type="SMART" id="SM00028">
    <property type="entry name" value="TPR"/>
    <property type="match status" value="4"/>
</dbReference>
<dbReference type="GeneID" id="30910897"/>
<dbReference type="SUPFAM" id="SSF48452">
    <property type="entry name" value="TPR-like"/>
    <property type="match status" value="1"/>
</dbReference>
<name>A0A1B1E4U2_9APIC</name>
<dbReference type="PANTHER" id="PTHR45641:SF19">
    <property type="entry name" value="NEPHROCYSTIN-3"/>
    <property type="match status" value="1"/>
</dbReference>
<evidence type="ECO:0000256" key="2">
    <source>
        <dbReference type="ARBA" id="ARBA00022803"/>
    </source>
</evidence>
<evidence type="ECO:0000313" key="4">
    <source>
        <dbReference type="Proteomes" id="UP000092716"/>
    </source>
</evidence>
<dbReference type="Gene3D" id="1.25.40.10">
    <property type="entry name" value="Tetratricopeptide repeat domain"/>
    <property type="match status" value="2"/>
</dbReference>
<dbReference type="VEuPathDB" id="PlasmoDB:PCOAH_00041660"/>
<evidence type="ECO:0000313" key="3">
    <source>
        <dbReference type="EMBL" id="ANQ10042.1"/>
    </source>
</evidence>
<dbReference type="AlphaFoldDB" id="A0A1B1E4U2"/>
<sequence>MSALRIVQRLVTKGRLSPNKGLHTAATRKFTNEGKKIWYSGPKDTYINSGFELKNEDTEKLIELLKESLKLKLLSCTYCSEEIAKHYLELAIMEHKNLLLNDSKNHYLKSFEIYKKIFGELSIMCANIQTYLGVVHKDLGDLKKAEEFLQLSLANKRLIIKEENYLIIDTLNNLGSLYQHKKEFETSIGYFEDCIRILISSPIELNKNEQIALCYYNLSFSYLGLNDPHSAITCLIRSYAVAQETFGPDHTLTVRIRELRNRLQQEVDAGKSLPV</sequence>
<dbReference type="RefSeq" id="XP_019916737.1">
    <property type="nucleotide sequence ID" value="XM_020060954.1"/>
</dbReference>
<dbReference type="OrthoDB" id="381520at2759"/>
<evidence type="ECO:0000256" key="1">
    <source>
        <dbReference type="ARBA" id="ARBA00022737"/>
    </source>
</evidence>
<gene>
    <name evidence="3" type="ORF">PCOAH_00041660</name>
</gene>
<protein>
    <recommendedName>
        <fullName evidence="5">Hsp70-like protein</fullName>
    </recommendedName>
</protein>
<proteinExistence type="predicted"/>
<keyword evidence="4" id="KW-1185">Reference proteome</keyword>
<evidence type="ECO:0008006" key="5">
    <source>
        <dbReference type="Google" id="ProtNLM"/>
    </source>
</evidence>
<dbReference type="EMBL" id="CP016250">
    <property type="protein sequence ID" value="ANQ10042.1"/>
    <property type="molecule type" value="Genomic_DNA"/>
</dbReference>
<organism evidence="3 4">
    <name type="scientific">Plasmodium coatneyi</name>
    <dbReference type="NCBI Taxonomy" id="208452"/>
    <lineage>
        <taxon>Eukaryota</taxon>
        <taxon>Sar</taxon>
        <taxon>Alveolata</taxon>
        <taxon>Apicomplexa</taxon>
        <taxon>Aconoidasida</taxon>
        <taxon>Haemosporida</taxon>
        <taxon>Plasmodiidae</taxon>
        <taxon>Plasmodium</taxon>
    </lineage>
</organism>
<keyword evidence="1" id="KW-0677">Repeat</keyword>
<dbReference type="PANTHER" id="PTHR45641">
    <property type="entry name" value="TETRATRICOPEPTIDE REPEAT PROTEIN (AFU_ORTHOLOGUE AFUA_6G03870)"/>
    <property type="match status" value="1"/>
</dbReference>
<keyword evidence="2" id="KW-0802">TPR repeat</keyword>
<accession>A0A1B1E4U2</accession>